<dbReference type="InterPro" id="IPR002078">
    <property type="entry name" value="Sigma_54_int"/>
</dbReference>
<dbReference type="Pfam" id="PF25601">
    <property type="entry name" value="AAA_lid_14"/>
    <property type="match status" value="1"/>
</dbReference>
<dbReference type="InterPro" id="IPR027417">
    <property type="entry name" value="P-loop_NTPase"/>
</dbReference>
<dbReference type="Gene3D" id="3.40.50.300">
    <property type="entry name" value="P-loop containing nucleotide triphosphate hydrolases"/>
    <property type="match status" value="1"/>
</dbReference>
<dbReference type="SUPFAM" id="SSF46689">
    <property type="entry name" value="Homeodomain-like"/>
    <property type="match status" value="1"/>
</dbReference>
<dbReference type="SMART" id="SM00382">
    <property type="entry name" value="AAA"/>
    <property type="match status" value="1"/>
</dbReference>
<feature type="domain" description="Sigma-54 factor interaction" evidence="11">
    <location>
        <begin position="88"/>
        <end position="312"/>
    </location>
</feature>
<keyword evidence="2" id="KW-0963">Cytoplasm</keyword>
<evidence type="ECO:0000313" key="12">
    <source>
        <dbReference type="EMBL" id="KMK50764.1"/>
    </source>
</evidence>
<dbReference type="GO" id="GO:0005737">
    <property type="term" value="C:cytoplasm"/>
    <property type="evidence" value="ECO:0007669"/>
    <property type="project" value="UniProtKB-SubCell"/>
</dbReference>
<dbReference type="GO" id="GO:0006355">
    <property type="term" value="P:regulation of DNA-templated transcription"/>
    <property type="evidence" value="ECO:0007669"/>
    <property type="project" value="InterPro"/>
</dbReference>
<dbReference type="InterPro" id="IPR003593">
    <property type="entry name" value="AAA+_ATPase"/>
</dbReference>
<comment type="subcellular location">
    <subcellularLocation>
        <location evidence="1">Cytoplasm</location>
    </subcellularLocation>
</comment>
<dbReference type="Pfam" id="PF18024">
    <property type="entry name" value="HTH_50"/>
    <property type="match status" value="1"/>
</dbReference>
<dbReference type="PATRIC" id="fig|67855.3.peg.2126"/>
<evidence type="ECO:0000256" key="5">
    <source>
        <dbReference type="ARBA" id="ARBA00022797"/>
    </source>
</evidence>
<reference evidence="12 13" key="1">
    <citation type="submission" date="2014-12" db="EMBL/GenBank/DDBJ databases">
        <title>Reclassification of Actinobacillus muris as Muribacter muris.</title>
        <authorList>
            <person name="Christensen H."/>
            <person name="Nicklas W."/>
            <person name="Bisgaard M."/>
        </authorList>
    </citation>
    <scope>NUCLEOTIDE SEQUENCE [LARGE SCALE GENOMIC DNA]</scope>
    <source>
        <strain evidence="12 13">Ackerman80-443D</strain>
    </source>
</reference>
<dbReference type="Gene3D" id="1.10.8.60">
    <property type="match status" value="1"/>
</dbReference>
<evidence type="ECO:0000256" key="10">
    <source>
        <dbReference type="ARBA" id="ARBA00029500"/>
    </source>
</evidence>
<dbReference type="InterPro" id="IPR058031">
    <property type="entry name" value="AAA_lid_NorR"/>
</dbReference>
<evidence type="ECO:0000256" key="8">
    <source>
        <dbReference type="ARBA" id="ARBA00023125"/>
    </source>
</evidence>
<keyword evidence="13" id="KW-1185">Reference proteome</keyword>
<dbReference type="PANTHER" id="PTHR32071">
    <property type="entry name" value="TRANSCRIPTIONAL REGULATORY PROTEIN"/>
    <property type="match status" value="1"/>
</dbReference>
<organism evidence="12 13">
    <name type="scientific">Muribacter muris</name>
    <dbReference type="NCBI Taxonomy" id="67855"/>
    <lineage>
        <taxon>Bacteria</taxon>
        <taxon>Pseudomonadati</taxon>
        <taxon>Pseudomonadota</taxon>
        <taxon>Gammaproteobacteria</taxon>
        <taxon>Pasteurellales</taxon>
        <taxon>Pasteurellaceae</taxon>
        <taxon>Muribacter</taxon>
    </lineage>
</organism>
<keyword evidence="6" id="KW-0067">ATP-binding</keyword>
<comment type="caution">
    <text evidence="12">The sequence shown here is derived from an EMBL/GenBank/DDBJ whole genome shotgun (WGS) entry which is preliminary data.</text>
</comment>
<dbReference type="PROSITE" id="PS00675">
    <property type="entry name" value="SIGMA54_INTERACT_1"/>
    <property type="match status" value="1"/>
</dbReference>
<gene>
    <name evidence="12" type="ORF">RO21_10040</name>
</gene>
<dbReference type="PANTHER" id="PTHR32071:SF3">
    <property type="entry name" value="HTH-TYPE TRANSCRIPTIONAL REGULATORY PROTEIN TYRR"/>
    <property type="match status" value="1"/>
</dbReference>
<keyword evidence="5" id="KW-0058">Aromatic hydrocarbons catabolism</keyword>
<keyword evidence="8" id="KW-0238">DNA-binding</keyword>
<evidence type="ECO:0000256" key="7">
    <source>
        <dbReference type="ARBA" id="ARBA00023015"/>
    </source>
</evidence>
<proteinExistence type="predicted"/>
<protein>
    <recommendedName>
        <fullName evidence="10">HTH-type transcriptional regulatory protein TyrR</fullName>
    </recommendedName>
</protein>
<keyword evidence="4" id="KW-0547">Nucleotide-binding</keyword>
<accession>A0A0J5P5M1</accession>
<dbReference type="NCBIfam" id="TIGR04381">
    <property type="entry name" value="HTH_TypR"/>
    <property type="match status" value="1"/>
</dbReference>
<evidence type="ECO:0000256" key="9">
    <source>
        <dbReference type="ARBA" id="ARBA00023163"/>
    </source>
</evidence>
<dbReference type="STRING" id="67855.RO21_10040"/>
<evidence type="ECO:0000313" key="13">
    <source>
        <dbReference type="Proteomes" id="UP000036270"/>
    </source>
</evidence>
<evidence type="ECO:0000256" key="2">
    <source>
        <dbReference type="ARBA" id="ARBA00022490"/>
    </source>
</evidence>
<dbReference type="Proteomes" id="UP000036270">
    <property type="component" value="Unassembled WGS sequence"/>
</dbReference>
<name>A0A0J5P5M1_9PAST</name>
<evidence type="ECO:0000256" key="4">
    <source>
        <dbReference type="ARBA" id="ARBA00022741"/>
    </source>
</evidence>
<keyword evidence="7" id="KW-0805">Transcription regulation</keyword>
<dbReference type="InterPro" id="IPR025662">
    <property type="entry name" value="Sigma_54_int_dom_ATP-bd_1"/>
</dbReference>
<dbReference type="EMBL" id="JWIZ01000071">
    <property type="protein sequence ID" value="KMK50764.1"/>
    <property type="molecule type" value="Genomic_DNA"/>
</dbReference>
<dbReference type="GO" id="GO:0003677">
    <property type="term" value="F:DNA binding"/>
    <property type="evidence" value="ECO:0007669"/>
    <property type="project" value="UniProtKB-KW"/>
</dbReference>
<dbReference type="FunFam" id="3.40.50.300:FF:000006">
    <property type="entry name" value="DNA-binding transcriptional regulator NtrC"/>
    <property type="match status" value="1"/>
</dbReference>
<dbReference type="SUPFAM" id="SSF52540">
    <property type="entry name" value="P-loop containing nucleoside triphosphate hydrolases"/>
    <property type="match status" value="1"/>
</dbReference>
<keyword evidence="3" id="KW-0678">Repressor</keyword>
<keyword evidence="9" id="KW-0804">Transcription</keyword>
<dbReference type="InterPro" id="IPR030828">
    <property type="entry name" value="HTH_TyrR"/>
</dbReference>
<evidence type="ECO:0000259" key="11">
    <source>
        <dbReference type="PROSITE" id="PS50045"/>
    </source>
</evidence>
<evidence type="ECO:0000256" key="6">
    <source>
        <dbReference type="ARBA" id="ARBA00022840"/>
    </source>
</evidence>
<dbReference type="Pfam" id="PF00158">
    <property type="entry name" value="Sigma54_activat"/>
    <property type="match status" value="1"/>
</dbReference>
<sequence>MIVNLNRTKWYPSVLQQGLNVQNDTRQPISHPIQFHDQVWRMDVLPLELWEAGQNRLLGYVVNLQSQQAMQLDLRQFMANQNSDFDHIIGNSPKMRAVIEQAKKFATLNAPLLIQGETGTGKDLFAKACHQFSFRRDQKFIAVNCAGLPAEEAESEMFGHRRNGQESIGFFEYANGGTVLLDGIAELSLEMQAKLLRFLNDGSFRRVGEDKEIHVDVRVICTSQQPLASLVAEGKVRQDLFHRLNVLTLNLPPLRERQGDLPLLVAQFVAQISQQLGIAPPYYDEAFINALQGYQWVGNLRELYNAIYRACSLATNQLSVQDLDLPQAMAIEAEISPLENATLDELVNRFEASLLRKFYAEYPSTRKLAQRLGISHTAVANKLRIYGIGK</sequence>
<dbReference type="Gene3D" id="1.10.10.60">
    <property type="entry name" value="Homeodomain-like"/>
    <property type="match status" value="1"/>
</dbReference>
<evidence type="ECO:0000256" key="3">
    <source>
        <dbReference type="ARBA" id="ARBA00022491"/>
    </source>
</evidence>
<dbReference type="AlphaFoldDB" id="A0A0J5P5M1"/>
<dbReference type="PROSITE" id="PS50045">
    <property type="entry name" value="SIGMA54_INTERACT_4"/>
    <property type="match status" value="1"/>
</dbReference>
<dbReference type="GO" id="GO:0005524">
    <property type="term" value="F:ATP binding"/>
    <property type="evidence" value="ECO:0007669"/>
    <property type="project" value="UniProtKB-KW"/>
</dbReference>
<evidence type="ECO:0000256" key="1">
    <source>
        <dbReference type="ARBA" id="ARBA00004496"/>
    </source>
</evidence>
<dbReference type="InterPro" id="IPR009057">
    <property type="entry name" value="Homeodomain-like_sf"/>
</dbReference>
<dbReference type="CDD" id="cd00009">
    <property type="entry name" value="AAA"/>
    <property type="match status" value="1"/>
</dbReference>